<dbReference type="PROSITE" id="PS01288">
    <property type="entry name" value="UPF0027"/>
    <property type="match status" value="1"/>
</dbReference>
<evidence type="ECO:0000256" key="4">
    <source>
        <dbReference type="ARBA" id="ARBA00022598"/>
    </source>
</evidence>
<dbReference type="RefSeq" id="WP_160406911.1">
    <property type="nucleotide sequence ID" value="NZ_WSES01000001.1"/>
</dbReference>
<keyword evidence="5 15" id="KW-0479">Metal-binding</keyword>
<accession>A0A7X3FVR5</accession>
<comment type="cofactor">
    <cofactor evidence="15">
        <name>Mn(2+)</name>
        <dbReference type="ChEBI" id="CHEBI:29035"/>
    </cofactor>
    <text evidence="15">Binds 2 manganese ions per subunit.</text>
</comment>
<dbReference type="GO" id="GO:0003909">
    <property type="term" value="F:DNA ligase activity"/>
    <property type="evidence" value="ECO:0007669"/>
    <property type="project" value="TreeGrafter"/>
</dbReference>
<keyword evidence="6 14" id="KW-0547">Nucleotide-binding</keyword>
<evidence type="ECO:0000256" key="10">
    <source>
        <dbReference type="ARBA" id="ARBA00030221"/>
    </source>
</evidence>
<name>A0A7X3FVR5_9BURK</name>
<comment type="catalytic activity">
    <reaction evidence="12">
        <text>a 3'-end 2',3'-cyclophospho-ribonucleotide-RNA + a 5'-end dephospho-ribonucleoside-RNA + GTP + H2O = a ribonucleotidyl-ribonucleotide-RNA + GMP + diphosphate + H(+)</text>
        <dbReference type="Rhea" id="RHEA:68080"/>
        <dbReference type="Rhea" id="RHEA-COMP:10464"/>
        <dbReference type="Rhea" id="RHEA-COMP:13936"/>
        <dbReference type="Rhea" id="RHEA-COMP:17355"/>
        <dbReference type="ChEBI" id="CHEBI:15377"/>
        <dbReference type="ChEBI" id="CHEBI:15378"/>
        <dbReference type="ChEBI" id="CHEBI:33019"/>
        <dbReference type="ChEBI" id="CHEBI:37565"/>
        <dbReference type="ChEBI" id="CHEBI:58115"/>
        <dbReference type="ChEBI" id="CHEBI:83064"/>
        <dbReference type="ChEBI" id="CHEBI:138284"/>
        <dbReference type="ChEBI" id="CHEBI:173118"/>
        <dbReference type="EC" id="6.5.1.8"/>
    </reaction>
</comment>
<dbReference type="GO" id="GO:0005525">
    <property type="term" value="F:GTP binding"/>
    <property type="evidence" value="ECO:0007669"/>
    <property type="project" value="UniProtKB-KW"/>
</dbReference>
<evidence type="ECO:0000256" key="1">
    <source>
        <dbReference type="ARBA" id="ARBA00008071"/>
    </source>
</evidence>
<protein>
    <recommendedName>
        <fullName evidence="10">3'-phosphate/5'-hydroxy nucleic acid ligase</fullName>
        <ecNumber evidence="3">6.5.1.8</ecNumber>
    </recommendedName>
    <alternativeName>
        <fullName evidence="10">3'-phosphate/5'-hydroxy nucleic acid ligase</fullName>
    </alternativeName>
</protein>
<feature type="binding site" evidence="15">
    <location>
        <position position="175"/>
    </location>
    <ligand>
        <name>Mn(2+)</name>
        <dbReference type="ChEBI" id="CHEBI:29035"/>
        <label>1</label>
    </ligand>
</feature>
<evidence type="ECO:0000256" key="2">
    <source>
        <dbReference type="ARBA" id="ARBA00011245"/>
    </source>
</evidence>
<feature type="binding site" evidence="14">
    <location>
        <position position="323"/>
    </location>
    <ligand>
        <name>GMP</name>
        <dbReference type="ChEBI" id="CHEBI:58115"/>
    </ligand>
</feature>
<evidence type="ECO:0000256" key="7">
    <source>
        <dbReference type="ARBA" id="ARBA00022800"/>
    </source>
</evidence>
<dbReference type="Proteomes" id="UP000443353">
    <property type="component" value="Unassembled WGS sequence"/>
</dbReference>
<proteinExistence type="inferred from homology"/>
<evidence type="ECO:0000256" key="3">
    <source>
        <dbReference type="ARBA" id="ARBA00012726"/>
    </source>
</evidence>
<dbReference type="GO" id="GO:0042245">
    <property type="term" value="P:RNA repair"/>
    <property type="evidence" value="ECO:0007669"/>
    <property type="project" value="UniProtKB-KW"/>
</dbReference>
<feature type="binding site" evidence="15">
    <location>
        <position position="284"/>
    </location>
    <ligand>
        <name>Mn(2+)</name>
        <dbReference type="ChEBI" id="CHEBI:29035"/>
        <label>2</label>
    </ligand>
</feature>
<dbReference type="EMBL" id="WSES01000001">
    <property type="protein sequence ID" value="MVW58837.1"/>
    <property type="molecule type" value="Genomic_DNA"/>
</dbReference>
<feature type="binding site" evidence="14">
    <location>
        <position position="410"/>
    </location>
    <ligand>
        <name>GMP</name>
        <dbReference type="ChEBI" id="CHEBI:58115"/>
    </ligand>
</feature>
<evidence type="ECO:0000256" key="11">
    <source>
        <dbReference type="ARBA" id="ARBA00047746"/>
    </source>
</evidence>
<evidence type="ECO:0000256" key="5">
    <source>
        <dbReference type="ARBA" id="ARBA00022723"/>
    </source>
</evidence>
<keyword evidence="18" id="KW-1185">Reference proteome</keyword>
<sequence>MKSEHYDVLNVDGGRPVKMWTRGVPVEEGARQQLANTARMPFIYKHMAAMPDVHLGKGSTIGSVIPTLGAVIPAAVGVDIGCGMMAAKTTLSANDLPDNLGPLRSAIERSVPHGMSPKTRGFKGRDKGSWDTPPQAVDHAWMVLKDEFDVICQKTPKLKNTNNYKHLGTLGTGNHFIEICLDEQGFVWFMLHSGSRGVGNAIGSHFIEVAKQDMRTQLANLPDQDLAYLKEGTQHYEDYVEAVGWAQKFARMNREVMMQNLIAAVRTVIRKPFETHVEEVNCHHNYVQKEHHFGKDVLVTRKGAVSAREGELGIIPGSMGARSYIVRGKGNPESFHSCSHGAGRTMSRTEAKRRYSVDDQVRATEGVECRKDAGVIDEIPMAYKDIDAVMEAQSDLVEVVHTLKQIVCVKG</sequence>
<feature type="binding site" evidence="14">
    <location>
        <begin position="340"/>
        <end position="343"/>
    </location>
    <ligand>
        <name>GMP</name>
        <dbReference type="ChEBI" id="CHEBI:58115"/>
    </ligand>
</feature>
<dbReference type="EC" id="6.5.1.8" evidence="3"/>
<comment type="subunit">
    <text evidence="2">Monomer.</text>
</comment>
<dbReference type="SUPFAM" id="SSF103365">
    <property type="entry name" value="Hypothetical protein PH1602"/>
    <property type="match status" value="1"/>
</dbReference>
<feature type="region of interest" description="Disordered" evidence="16">
    <location>
        <begin position="110"/>
        <end position="130"/>
    </location>
</feature>
<evidence type="ECO:0000256" key="16">
    <source>
        <dbReference type="SAM" id="MobiDB-lite"/>
    </source>
</evidence>
<comment type="catalytic activity">
    <reaction evidence="11">
        <text>a 3'-end 3'-phospho-ribonucleotide-RNA + a 5'-end dephospho-ribonucleoside-RNA + GTP = a ribonucleotidyl-ribonucleotide-RNA + GMP + diphosphate</text>
        <dbReference type="Rhea" id="RHEA:68076"/>
        <dbReference type="Rhea" id="RHEA-COMP:10463"/>
        <dbReference type="Rhea" id="RHEA-COMP:13936"/>
        <dbReference type="Rhea" id="RHEA-COMP:17355"/>
        <dbReference type="ChEBI" id="CHEBI:33019"/>
        <dbReference type="ChEBI" id="CHEBI:37565"/>
        <dbReference type="ChEBI" id="CHEBI:58115"/>
        <dbReference type="ChEBI" id="CHEBI:83062"/>
        <dbReference type="ChEBI" id="CHEBI:138284"/>
        <dbReference type="ChEBI" id="CHEBI:173118"/>
        <dbReference type="EC" id="6.5.1.8"/>
    </reaction>
</comment>
<keyword evidence="9 15" id="KW-0464">Manganese</keyword>
<dbReference type="InterPro" id="IPR001233">
    <property type="entry name" value="RtcB"/>
</dbReference>
<feature type="active site" description="GMP-histidine intermediate" evidence="13">
    <location>
        <position position="340"/>
    </location>
</feature>
<organism evidence="17 18">
    <name type="scientific">Massilia cellulosiltytica</name>
    <dbReference type="NCBI Taxonomy" id="2683234"/>
    <lineage>
        <taxon>Bacteria</taxon>
        <taxon>Pseudomonadati</taxon>
        <taxon>Pseudomonadota</taxon>
        <taxon>Betaproteobacteria</taxon>
        <taxon>Burkholderiales</taxon>
        <taxon>Oxalobacteraceae</taxon>
        <taxon>Telluria group</taxon>
        <taxon>Massilia</taxon>
    </lineage>
</organism>
<dbReference type="FunFam" id="3.90.1860.10:FF:000002">
    <property type="entry name" value="RNA-splicing ligase RtcB"/>
    <property type="match status" value="1"/>
</dbReference>
<comment type="caution">
    <text evidence="17">The sequence shown here is derived from an EMBL/GenBank/DDBJ whole genome shotgun (WGS) entry which is preliminary data.</text>
</comment>
<dbReference type="PANTHER" id="PTHR43749">
    <property type="entry name" value="RNA-SPLICING LIGASE RTCB"/>
    <property type="match status" value="1"/>
</dbReference>
<evidence type="ECO:0000256" key="6">
    <source>
        <dbReference type="ARBA" id="ARBA00022741"/>
    </source>
</evidence>
<gene>
    <name evidence="17" type="ORF">GPY61_02725</name>
</gene>
<evidence type="ECO:0000256" key="13">
    <source>
        <dbReference type="PIRSR" id="PIRSR601233-1"/>
    </source>
</evidence>
<dbReference type="InterPro" id="IPR052915">
    <property type="entry name" value="RtcB-like"/>
</dbReference>
<dbReference type="InterPro" id="IPR036025">
    <property type="entry name" value="RtcB-like_sf"/>
</dbReference>
<evidence type="ECO:0000313" key="18">
    <source>
        <dbReference type="Proteomes" id="UP000443353"/>
    </source>
</evidence>
<dbReference type="GO" id="GO:0030145">
    <property type="term" value="F:manganese ion binding"/>
    <property type="evidence" value="ECO:0007669"/>
    <property type="project" value="TreeGrafter"/>
</dbReference>
<evidence type="ECO:0000256" key="9">
    <source>
        <dbReference type="ARBA" id="ARBA00023211"/>
    </source>
</evidence>
<feature type="binding site" evidence="14">
    <location>
        <begin position="316"/>
        <end position="319"/>
    </location>
    <ligand>
        <name>GMP</name>
        <dbReference type="ChEBI" id="CHEBI:58115"/>
    </ligand>
</feature>
<dbReference type="GO" id="GO:0006396">
    <property type="term" value="P:RNA processing"/>
    <property type="evidence" value="ECO:0007669"/>
    <property type="project" value="InterPro"/>
</dbReference>
<keyword evidence="8 14" id="KW-0342">GTP-binding</keyword>
<dbReference type="PANTHER" id="PTHR43749:SF2">
    <property type="entry name" value="RNA-SPLICING LIGASE RTCB"/>
    <property type="match status" value="1"/>
</dbReference>
<feature type="binding site" evidence="15">
    <location>
        <position position="192"/>
    </location>
    <ligand>
        <name>Mn(2+)</name>
        <dbReference type="ChEBI" id="CHEBI:29035"/>
        <label>2</label>
    </ligand>
</feature>
<dbReference type="AlphaFoldDB" id="A0A7X3FVR5"/>
<feature type="binding site" evidence="14">
    <location>
        <begin position="174"/>
        <end position="178"/>
    </location>
    <ligand>
        <name>GMP</name>
        <dbReference type="ChEBI" id="CHEBI:58115"/>
    </ligand>
</feature>
<reference evidence="17 18" key="1">
    <citation type="submission" date="2019-12" db="EMBL/GenBank/DDBJ databases">
        <authorList>
            <person name="Li C."/>
            <person name="Zhao J."/>
        </authorList>
    </citation>
    <scope>NUCLEOTIDE SEQUENCE [LARGE SCALE GENOMIC DNA]</scope>
    <source>
        <strain evidence="17 18">NEAU-DD11</strain>
    </source>
</reference>
<evidence type="ECO:0000256" key="15">
    <source>
        <dbReference type="PIRSR" id="PIRSR601233-3"/>
    </source>
</evidence>
<feature type="binding site" evidence="14">
    <location>
        <begin position="284"/>
        <end position="285"/>
    </location>
    <ligand>
        <name>GMP</name>
        <dbReference type="ChEBI" id="CHEBI:58115"/>
    </ligand>
</feature>
<keyword evidence="7" id="KW-0692">RNA repair</keyword>
<evidence type="ECO:0000256" key="14">
    <source>
        <dbReference type="PIRSR" id="PIRSR601233-2"/>
    </source>
</evidence>
<keyword evidence="4" id="KW-0436">Ligase</keyword>
<feature type="binding site" evidence="15">
    <location>
        <position position="79"/>
    </location>
    <ligand>
        <name>Mn(2+)</name>
        <dbReference type="ChEBI" id="CHEBI:29035"/>
        <label>1</label>
    </ligand>
</feature>
<dbReference type="GO" id="GO:0006281">
    <property type="term" value="P:DNA repair"/>
    <property type="evidence" value="ECO:0007669"/>
    <property type="project" value="TreeGrafter"/>
</dbReference>
<evidence type="ECO:0000256" key="8">
    <source>
        <dbReference type="ARBA" id="ARBA00023134"/>
    </source>
</evidence>
<dbReference type="GO" id="GO:0170057">
    <property type="term" value="F:RNA ligase (GTP) activity"/>
    <property type="evidence" value="ECO:0007669"/>
    <property type="project" value="UniProtKB-EC"/>
</dbReference>
<dbReference type="Gene3D" id="3.90.1860.10">
    <property type="entry name" value="tRNA-splicing ligase RtcB"/>
    <property type="match status" value="1"/>
</dbReference>
<comment type="similarity">
    <text evidence="1">Belongs to the RtcB family.</text>
</comment>
<dbReference type="Pfam" id="PF01139">
    <property type="entry name" value="RtcB"/>
    <property type="match status" value="1"/>
</dbReference>
<evidence type="ECO:0000256" key="12">
    <source>
        <dbReference type="ARBA" id="ARBA00049514"/>
    </source>
</evidence>
<evidence type="ECO:0000313" key="17">
    <source>
        <dbReference type="EMBL" id="MVW58837.1"/>
    </source>
</evidence>